<comment type="subcellular location">
    <subcellularLocation>
        <location evidence="1">Membrane</location>
    </subcellularLocation>
</comment>
<gene>
    <name evidence="4" type="ORF">GYA93_19910</name>
</gene>
<protein>
    <recommendedName>
        <fullName evidence="6">Mce protein</fullName>
    </recommendedName>
</protein>
<keyword evidence="3" id="KW-1133">Transmembrane helix</keyword>
<keyword evidence="5" id="KW-1185">Reference proteome</keyword>
<dbReference type="EMBL" id="JAADZU010000084">
    <property type="protein sequence ID" value="NDK91818.1"/>
    <property type="molecule type" value="Genomic_DNA"/>
</dbReference>
<organism evidence="4 5">
    <name type="scientific">Gordonia desulfuricans</name>
    <dbReference type="NCBI Taxonomy" id="89051"/>
    <lineage>
        <taxon>Bacteria</taxon>
        <taxon>Bacillati</taxon>
        <taxon>Actinomycetota</taxon>
        <taxon>Actinomycetes</taxon>
        <taxon>Mycobacteriales</taxon>
        <taxon>Gordoniaceae</taxon>
        <taxon>Gordonia</taxon>
    </lineage>
</organism>
<proteinExistence type="predicted"/>
<evidence type="ECO:0000313" key="5">
    <source>
        <dbReference type="Proteomes" id="UP000466307"/>
    </source>
</evidence>
<comment type="caution">
    <text evidence="4">The sequence shown here is derived from an EMBL/GenBank/DDBJ whole genome shotgun (WGS) entry which is preliminary data.</text>
</comment>
<accession>A0A7K3LU52</accession>
<keyword evidence="3" id="KW-0812">Transmembrane</keyword>
<reference evidence="4 5" key="1">
    <citation type="submission" date="2020-01" db="EMBL/GenBank/DDBJ databases">
        <title>Investigation of new actinobacteria for the biodesulphurisation of diesel fuel.</title>
        <authorList>
            <person name="Athi Narayanan S.M."/>
        </authorList>
    </citation>
    <scope>NUCLEOTIDE SEQUENCE [LARGE SCALE GENOMIC DNA]</scope>
    <source>
        <strain evidence="4 5">213E</strain>
    </source>
</reference>
<evidence type="ECO:0008006" key="6">
    <source>
        <dbReference type="Google" id="ProtNLM"/>
    </source>
</evidence>
<dbReference type="GO" id="GO:0016020">
    <property type="term" value="C:membrane"/>
    <property type="evidence" value="ECO:0007669"/>
    <property type="project" value="UniProtKB-SubCell"/>
</dbReference>
<dbReference type="PANTHER" id="PTHR37042:SF4">
    <property type="entry name" value="OUTER MEMBRANE PROTEIN RV1973"/>
    <property type="match status" value="1"/>
</dbReference>
<evidence type="ECO:0000256" key="3">
    <source>
        <dbReference type="SAM" id="Phobius"/>
    </source>
</evidence>
<name>A0A7K3LU52_9ACTN</name>
<sequence>MVRSSTIGRERAARRELRSAVDDLADAEYAAGLRPGLAWRWWAVIGVLVVASVLAAGIGVWAWVHSAQTRSDAEFEQAAASTVALLLSPNPQDPQQVRRILDRATGEFYDDFAQSSQAFTEVIRRNGEVASADIDGSGVSARTADAATVLVAATVHYEGAAGTDRQFRLHVGVAEDAGVLKVSAVQYLP</sequence>
<dbReference type="Proteomes" id="UP000466307">
    <property type="component" value="Unassembled WGS sequence"/>
</dbReference>
<dbReference type="AlphaFoldDB" id="A0A7K3LU52"/>
<evidence type="ECO:0000256" key="1">
    <source>
        <dbReference type="ARBA" id="ARBA00004370"/>
    </source>
</evidence>
<feature type="transmembrane region" description="Helical" evidence="3">
    <location>
        <begin position="41"/>
        <end position="64"/>
    </location>
</feature>
<evidence type="ECO:0000256" key="2">
    <source>
        <dbReference type="ARBA" id="ARBA00023136"/>
    </source>
</evidence>
<evidence type="ECO:0000313" key="4">
    <source>
        <dbReference type="EMBL" id="NDK91818.1"/>
    </source>
</evidence>
<dbReference type="PANTHER" id="PTHR37042">
    <property type="entry name" value="OUTER MEMBRANE PROTEIN RV1973"/>
    <property type="match status" value="1"/>
</dbReference>
<keyword evidence="2 3" id="KW-0472">Membrane</keyword>